<protein>
    <submittedName>
        <fullName evidence="1">Uncharacterized protein</fullName>
    </submittedName>
</protein>
<name>A0A0P8Z5W0_PSEFL</name>
<comment type="caution">
    <text evidence="1">The sequence shown here is derived from an EMBL/GenBank/DDBJ whole genome shotgun (WGS) entry which is preliminary data.</text>
</comment>
<sequence>MATGDHNLIVSGLWLDGSDLHFSFGLRPVSRRPKRCPRSLDASKDASVLPSVRSGLFSRGHLCFMDLCFIDLLILPLLYCNQALCGLGWGIRNPGLPGRLDQLEVAVA</sequence>
<dbReference type="EMBL" id="LJXB01000065">
    <property type="protein sequence ID" value="KPU60724.1"/>
    <property type="molecule type" value="Genomic_DNA"/>
</dbReference>
<proteinExistence type="predicted"/>
<evidence type="ECO:0000313" key="1">
    <source>
        <dbReference type="EMBL" id="KPU60724.1"/>
    </source>
</evidence>
<reference evidence="1 2" key="1">
    <citation type="submission" date="2015-09" db="EMBL/GenBank/DDBJ databases">
        <authorList>
            <person name="Jackson K.R."/>
            <person name="Lunt B.L."/>
            <person name="Fisher J.N.B."/>
            <person name="Gardner A.V."/>
            <person name="Bailey M.E."/>
            <person name="Deus L.M."/>
            <person name="Earl A.S."/>
            <person name="Gibby P.D."/>
            <person name="Hartmann K.A."/>
            <person name="Liu J.E."/>
            <person name="Manci A.M."/>
            <person name="Nielsen D.A."/>
            <person name="Solomon M.B."/>
            <person name="Breakwell D.P."/>
            <person name="Burnett S.H."/>
            <person name="Grose J.H."/>
        </authorList>
    </citation>
    <scope>NUCLEOTIDE SEQUENCE [LARGE SCALE GENOMIC DNA]</scope>
    <source>
        <strain evidence="1 2">S613</strain>
    </source>
</reference>
<gene>
    <name evidence="1" type="ORF">AN403_4679</name>
</gene>
<evidence type="ECO:0000313" key="2">
    <source>
        <dbReference type="Proteomes" id="UP000050349"/>
    </source>
</evidence>
<dbReference type="AlphaFoldDB" id="A0A0P8Z5W0"/>
<organism evidence="1 2">
    <name type="scientific">Pseudomonas fluorescens</name>
    <dbReference type="NCBI Taxonomy" id="294"/>
    <lineage>
        <taxon>Bacteria</taxon>
        <taxon>Pseudomonadati</taxon>
        <taxon>Pseudomonadota</taxon>
        <taxon>Gammaproteobacteria</taxon>
        <taxon>Pseudomonadales</taxon>
        <taxon>Pseudomonadaceae</taxon>
        <taxon>Pseudomonas</taxon>
    </lineage>
</organism>
<dbReference type="Proteomes" id="UP000050349">
    <property type="component" value="Unassembled WGS sequence"/>
</dbReference>
<accession>A0A0P8Z5W0</accession>